<dbReference type="KEGG" id="saga:M5M_06500"/>
<evidence type="ECO:0000256" key="5">
    <source>
        <dbReference type="ARBA" id="ARBA00023077"/>
    </source>
</evidence>
<evidence type="ECO:0000313" key="14">
    <source>
        <dbReference type="Proteomes" id="UP000000466"/>
    </source>
</evidence>
<dbReference type="PANTHER" id="PTHR47234:SF3">
    <property type="entry name" value="SECRETIN_TONB SHORT N-TERMINAL DOMAIN-CONTAINING PROTEIN"/>
    <property type="match status" value="1"/>
</dbReference>
<dbReference type="EMBL" id="CP003746">
    <property type="protein sequence ID" value="AFU98495.1"/>
    <property type="molecule type" value="Genomic_DNA"/>
</dbReference>
<evidence type="ECO:0000256" key="8">
    <source>
        <dbReference type="PROSITE-ProRule" id="PRU01360"/>
    </source>
</evidence>
<feature type="chain" id="PRO_5003878362" evidence="10">
    <location>
        <begin position="24"/>
        <end position="820"/>
    </location>
</feature>
<evidence type="ECO:0000259" key="12">
    <source>
        <dbReference type="Pfam" id="PF07715"/>
    </source>
</evidence>
<comment type="similarity">
    <text evidence="8 9">Belongs to the TonB-dependent receptor family.</text>
</comment>
<dbReference type="AlphaFoldDB" id="K4KJU1"/>
<keyword evidence="14" id="KW-1185">Reference proteome</keyword>
<dbReference type="PROSITE" id="PS52016">
    <property type="entry name" value="TONB_DEPENDENT_REC_3"/>
    <property type="match status" value="1"/>
</dbReference>
<keyword evidence="3 8" id="KW-1134">Transmembrane beta strand</keyword>
<evidence type="ECO:0000256" key="9">
    <source>
        <dbReference type="RuleBase" id="RU003357"/>
    </source>
</evidence>
<evidence type="ECO:0000256" key="7">
    <source>
        <dbReference type="ARBA" id="ARBA00023237"/>
    </source>
</evidence>
<dbReference type="SUPFAM" id="SSF56935">
    <property type="entry name" value="Porins"/>
    <property type="match status" value="1"/>
</dbReference>
<dbReference type="STRING" id="1117647.M5M_06500"/>
<comment type="subcellular location">
    <subcellularLocation>
        <location evidence="1 8">Cell outer membrane</location>
        <topology evidence="1 8">Multi-pass membrane protein</topology>
    </subcellularLocation>
</comment>
<keyword evidence="10" id="KW-0732">Signal</keyword>
<evidence type="ECO:0000256" key="4">
    <source>
        <dbReference type="ARBA" id="ARBA00022692"/>
    </source>
</evidence>
<dbReference type="Pfam" id="PF00593">
    <property type="entry name" value="TonB_dep_Rec_b-barrel"/>
    <property type="match status" value="1"/>
</dbReference>
<dbReference type="PANTHER" id="PTHR47234">
    <property type="match status" value="1"/>
</dbReference>
<evidence type="ECO:0000256" key="3">
    <source>
        <dbReference type="ARBA" id="ARBA00022452"/>
    </source>
</evidence>
<dbReference type="Gene3D" id="2.40.170.20">
    <property type="entry name" value="TonB-dependent receptor, beta-barrel domain"/>
    <property type="match status" value="1"/>
</dbReference>
<keyword evidence="5 9" id="KW-0798">TonB box</keyword>
<dbReference type="Proteomes" id="UP000000466">
    <property type="component" value="Chromosome"/>
</dbReference>
<dbReference type="InterPro" id="IPR039426">
    <property type="entry name" value="TonB-dep_rcpt-like"/>
</dbReference>
<dbReference type="CDD" id="cd01347">
    <property type="entry name" value="ligand_gated_channel"/>
    <property type="match status" value="1"/>
</dbReference>
<dbReference type="InterPro" id="IPR037066">
    <property type="entry name" value="Plug_dom_sf"/>
</dbReference>
<keyword evidence="2 8" id="KW-0813">Transport</keyword>
<gene>
    <name evidence="13" type="ordered locus">M5M_06500</name>
</gene>
<proteinExistence type="inferred from homology"/>
<dbReference type="GO" id="GO:0009279">
    <property type="term" value="C:cell outer membrane"/>
    <property type="evidence" value="ECO:0007669"/>
    <property type="project" value="UniProtKB-SubCell"/>
</dbReference>
<dbReference type="eggNOG" id="COG4771">
    <property type="taxonomic scope" value="Bacteria"/>
</dbReference>
<keyword evidence="4 8" id="KW-0812">Transmembrane</keyword>
<dbReference type="InterPro" id="IPR012910">
    <property type="entry name" value="Plug_dom"/>
</dbReference>
<evidence type="ECO:0000259" key="11">
    <source>
        <dbReference type="Pfam" id="PF00593"/>
    </source>
</evidence>
<evidence type="ECO:0000256" key="2">
    <source>
        <dbReference type="ARBA" id="ARBA00022448"/>
    </source>
</evidence>
<dbReference type="Gene3D" id="2.170.130.10">
    <property type="entry name" value="TonB-dependent receptor, plug domain"/>
    <property type="match status" value="1"/>
</dbReference>
<keyword evidence="6 8" id="KW-0472">Membrane</keyword>
<keyword evidence="13" id="KW-0675">Receptor</keyword>
<evidence type="ECO:0000313" key="13">
    <source>
        <dbReference type="EMBL" id="AFU98495.1"/>
    </source>
</evidence>
<dbReference type="OrthoDB" id="9805434at2"/>
<dbReference type="RefSeq" id="WP_015046668.1">
    <property type="nucleotide sequence ID" value="NC_018868.3"/>
</dbReference>
<dbReference type="HOGENOM" id="CLU_010745_1_1_6"/>
<feature type="signal peptide" evidence="10">
    <location>
        <begin position="1"/>
        <end position="23"/>
    </location>
</feature>
<evidence type="ECO:0000256" key="1">
    <source>
        <dbReference type="ARBA" id="ARBA00004571"/>
    </source>
</evidence>
<feature type="domain" description="TonB-dependent receptor-like beta-barrel" evidence="11">
    <location>
        <begin position="276"/>
        <end position="776"/>
    </location>
</feature>
<dbReference type="InterPro" id="IPR036942">
    <property type="entry name" value="Beta-barrel_TonB_sf"/>
</dbReference>
<name>K4KJU1_SIMAS</name>
<reference evidence="13 14" key="1">
    <citation type="journal article" date="2013" name="Genome Announc.">
        <title>Complete genome sequence of Simiduia agarivorans SA1(T), a marine bacterium able to degrade a variety of polysaccharides.</title>
        <authorList>
            <person name="Lin S.Y."/>
            <person name="Shieh W.Y."/>
            <person name="Chen J.S."/>
            <person name="Tang S.L."/>
        </authorList>
    </citation>
    <scope>NUCLEOTIDE SEQUENCE [LARGE SCALE GENOMIC DNA]</scope>
    <source>
        <strain evidence="14">DSM 21679 / JCM 13881 / BCRC 17597 / SA1</strain>
    </source>
</reference>
<dbReference type="InterPro" id="IPR000531">
    <property type="entry name" value="Beta-barrel_TonB"/>
</dbReference>
<evidence type="ECO:0000256" key="6">
    <source>
        <dbReference type="ARBA" id="ARBA00023136"/>
    </source>
</evidence>
<evidence type="ECO:0000256" key="10">
    <source>
        <dbReference type="SAM" id="SignalP"/>
    </source>
</evidence>
<organism evidence="13 14">
    <name type="scientific">Simiduia agarivorans (strain DSM 21679 / JCM 13881 / BCRC 17597 / SA1)</name>
    <dbReference type="NCBI Taxonomy" id="1117647"/>
    <lineage>
        <taxon>Bacteria</taxon>
        <taxon>Pseudomonadati</taxon>
        <taxon>Pseudomonadota</taxon>
        <taxon>Gammaproteobacteria</taxon>
        <taxon>Cellvibrionales</taxon>
        <taxon>Cellvibrionaceae</taxon>
        <taxon>Simiduia</taxon>
    </lineage>
</organism>
<sequence>MKGHSLALLLPSLLVLSAGQLQAQEQQGFDIEEIISIGTRASGRTVTDSLVPVDVISERAIVNSGAVDTADMLRKLAPSFNMNNTTTSDGQDVMRPATLRSLAPDQVLVLVNGKRRHQFALVAVQENVGRGSAGTDLSAIPLSAIKRVEILRDGAAAQYGSDAIAGVINIVLKDADGANLWGQYRTTAEGDGTTYKAGGHWGRALAEGGHVNVTYEYVDAGSLNRASPSDWFGASPVTRQLVLVGEPDVTSHNLWFNASLPLGTGSLYSFGGFSEKRGESLGFFRGPDDGRVWTALYPDGVTPELGTDTEDRSFALGYRWLVSDWDMDLSYVWGQNRIAFSNLRSLNASYGPDGPTRAYDGALINQQQLFNIDAVRGMELGRFGNVSVALGAEVRTDRFKQQAGDEVSYARGDTLCDENFVNSNDPGKDPLTCSFDNGSGAQVGITAPGMQGFQGYSPDMAISASRDSQAVYGDVEFELSDRLHMGAALRYEHFDDFGGATNGKLTGRYDLTDALALRAAWSSGFRAPGMQQAWFTQRSISLDNGELADLVTLRPNDALAAELGFKPLREETSQNFSVGLTYTGARWTSSLDWYSIDIADRVVYSGNISRTGDPVHPVDQFFDRYDGPGEALDGVRNVSVFTNAVDTRTTGLDWVNEWGFDLDAGATLVLEASLHLNNTRIDQINTSSSIVPDSWVFDDSQALLLTRAQPRERGIVALNYSRDAWRVTGRANYYGPVTSASYGTPQHTWSAKTLFDLTAQWALGAHWVLAGGVLNVLDTRPDTWGEDGFPFTELGFNYGWTTFPFSLAGREYYLRATWQF</sequence>
<feature type="domain" description="TonB-dependent receptor plug" evidence="12">
    <location>
        <begin position="47"/>
        <end position="167"/>
    </location>
</feature>
<keyword evidence="7 8" id="KW-0998">Cell outer membrane</keyword>
<protein>
    <submittedName>
        <fullName evidence="13">TonB-dependent receptor</fullName>
    </submittedName>
</protein>
<dbReference type="Pfam" id="PF07715">
    <property type="entry name" value="Plug"/>
    <property type="match status" value="1"/>
</dbReference>
<accession>K4KJU1</accession>